<dbReference type="GO" id="GO:0005506">
    <property type="term" value="F:iron ion binding"/>
    <property type="evidence" value="ECO:0007669"/>
    <property type="project" value="InterPro"/>
</dbReference>
<comment type="similarity">
    <text evidence="2">Belongs to the cytochrome P450 family.</text>
</comment>
<dbReference type="Gene3D" id="1.10.630.10">
    <property type="entry name" value="Cytochrome P450"/>
    <property type="match status" value="1"/>
</dbReference>
<evidence type="ECO:0000256" key="5">
    <source>
        <dbReference type="ARBA" id="ARBA00023004"/>
    </source>
</evidence>
<dbReference type="InterPro" id="IPR001128">
    <property type="entry name" value="Cyt_P450"/>
</dbReference>
<dbReference type="AlphaFoldDB" id="A0A212DCH7"/>
<feature type="non-terminal residue" evidence="6">
    <location>
        <position position="1"/>
    </location>
</feature>
<organism evidence="6 7">
    <name type="scientific">Cervus elaphus hippelaphus</name>
    <name type="common">European red deer</name>
    <dbReference type="NCBI Taxonomy" id="46360"/>
    <lineage>
        <taxon>Eukaryota</taxon>
        <taxon>Metazoa</taxon>
        <taxon>Chordata</taxon>
        <taxon>Craniata</taxon>
        <taxon>Vertebrata</taxon>
        <taxon>Euteleostomi</taxon>
        <taxon>Mammalia</taxon>
        <taxon>Eutheria</taxon>
        <taxon>Laurasiatheria</taxon>
        <taxon>Artiodactyla</taxon>
        <taxon>Ruminantia</taxon>
        <taxon>Pecora</taxon>
        <taxon>Cervidae</taxon>
        <taxon>Cervinae</taxon>
        <taxon>Cervus</taxon>
    </lineage>
</organism>
<dbReference type="EMBL" id="MKHE01000004">
    <property type="protein sequence ID" value="OWK15938.1"/>
    <property type="molecule type" value="Genomic_DNA"/>
</dbReference>
<dbReference type="Pfam" id="PF00067">
    <property type="entry name" value="p450"/>
    <property type="match status" value="1"/>
</dbReference>
<dbReference type="GO" id="GO:0020037">
    <property type="term" value="F:heme binding"/>
    <property type="evidence" value="ECO:0007669"/>
    <property type="project" value="InterPro"/>
</dbReference>
<evidence type="ECO:0000256" key="3">
    <source>
        <dbReference type="ARBA" id="ARBA00022617"/>
    </source>
</evidence>
<dbReference type="PANTHER" id="PTHR24300:SF339">
    <property type="entry name" value="CYTOCHROME P450 FAMILY 2 SUBFAMILY B MEMBER 39"/>
    <property type="match status" value="1"/>
</dbReference>
<comment type="caution">
    <text evidence="6">The sequence shown here is derived from an EMBL/GenBank/DDBJ whole genome shotgun (WGS) entry which is preliminary data.</text>
</comment>
<evidence type="ECO:0000313" key="6">
    <source>
        <dbReference type="EMBL" id="OWK15938.1"/>
    </source>
</evidence>
<evidence type="ECO:0000256" key="1">
    <source>
        <dbReference type="ARBA" id="ARBA00001971"/>
    </source>
</evidence>
<dbReference type="PANTHER" id="PTHR24300">
    <property type="entry name" value="CYTOCHROME P450 508A4-RELATED"/>
    <property type="match status" value="1"/>
</dbReference>
<dbReference type="InterPro" id="IPR002401">
    <property type="entry name" value="Cyt_P450_E_grp-I"/>
</dbReference>
<evidence type="ECO:0000256" key="4">
    <source>
        <dbReference type="ARBA" id="ARBA00022723"/>
    </source>
</evidence>
<dbReference type="GO" id="GO:0008392">
    <property type="term" value="F:arachidonate epoxygenase activity"/>
    <property type="evidence" value="ECO:0007669"/>
    <property type="project" value="TreeGrafter"/>
</dbReference>
<keyword evidence="3" id="KW-0349">Heme</keyword>
<accession>A0A212DCH7</accession>
<keyword evidence="4" id="KW-0479">Metal-binding</keyword>
<keyword evidence="7" id="KW-1185">Reference proteome</keyword>
<dbReference type="Proteomes" id="UP000242450">
    <property type="component" value="Chromosome 4"/>
</dbReference>
<dbReference type="PRINTS" id="PR00463">
    <property type="entry name" value="EP450I"/>
</dbReference>
<dbReference type="GO" id="GO:0005737">
    <property type="term" value="C:cytoplasm"/>
    <property type="evidence" value="ECO:0007669"/>
    <property type="project" value="TreeGrafter"/>
</dbReference>
<dbReference type="InterPro" id="IPR050182">
    <property type="entry name" value="Cytochrome_P450_fam2"/>
</dbReference>
<dbReference type="GO" id="GO:0016712">
    <property type="term" value="F:oxidoreductase activity, acting on paired donors, with incorporation or reduction of molecular oxygen, reduced flavin or flavoprotein as one donor, and incorporation of one atom of oxygen"/>
    <property type="evidence" value="ECO:0007669"/>
    <property type="project" value="TreeGrafter"/>
</dbReference>
<name>A0A212DCH7_CEREH</name>
<feature type="non-terminal residue" evidence="6">
    <location>
        <position position="111"/>
    </location>
</feature>
<proteinExistence type="inferred from homology"/>
<gene>
    <name evidence="6" type="ORF">Celaphus_00004375</name>
</gene>
<dbReference type="GO" id="GO:0019373">
    <property type="term" value="P:epoxygenase P450 pathway"/>
    <property type="evidence" value="ECO:0007669"/>
    <property type="project" value="TreeGrafter"/>
</dbReference>
<reference evidence="6 7" key="1">
    <citation type="journal article" date="2018" name="Mol. Genet. Genomics">
        <title>The red deer Cervus elaphus genome CerEla1.0: sequencing, annotating, genes, and chromosomes.</title>
        <authorList>
            <person name="Bana N.A."/>
            <person name="Nyiri A."/>
            <person name="Nagy J."/>
            <person name="Frank K."/>
            <person name="Nagy T."/>
            <person name="Steger V."/>
            <person name="Schiller M."/>
            <person name="Lakatos P."/>
            <person name="Sugar L."/>
            <person name="Horn P."/>
            <person name="Barta E."/>
            <person name="Orosz L."/>
        </authorList>
    </citation>
    <scope>NUCLEOTIDE SEQUENCE [LARGE SCALE GENOMIC DNA]</scope>
    <source>
        <strain evidence="6">Hungarian</strain>
    </source>
</reference>
<keyword evidence="5" id="KW-0408">Iron</keyword>
<evidence type="ECO:0000256" key="2">
    <source>
        <dbReference type="ARBA" id="ARBA00010617"/>
    </source>
</evidence>
<dbReference type="SUPFAM" id="SSF48264">
    <property type="entry name" value="Cytochrome P450"/>
    <property type="match status" value="1"/>
</dbReference>
<dbReference type="InterPro" id="IPR036396">
    <property type="entry name" value="Cyt_P450_sf"/>
</dbReference>
<sequence length="111" mass="12530">LREKYGDVFTVYLGSRPAVILWGYEAMREALVDQAEAFSGRGHIAILDPVFQGTGVVFANGKSWKVLRQFSVTTMKDFGMGKRTIEERIKKEAQCLVEELRKSQGECKLGR</sequence>
<comment type="cofactor">
    <cofactor evidence="1">
        <name>heme</name>
        <dbReference type="ChEBI" id="CHEBI:30413"/>
    </cofactor>
</comment>
<dbReference type="GO" id="GO:0006805">
    <property type="term" value="P:xenobiotic metabolic process"/>
    <property type="evidence" value="ECO:0007669"/>
    <property type="project" value="TreeGrafter"/>
</dbReference>
<protein>
    <submittedName>
        <fullName evidence="6">Uncharacterized protein</fullName>
    </submittedName>
</protein>
<dbReference type="OrthoDB" id="9632889at2759"/>
<evidence type="ECO:0000313" key="7">
    <source>
        <dbReference type="Proteomes" id="UP000242450"/>
    </source>
</evidence>